<dbReference type="GO" id="GO:0003824">
    <property type="term" value="F:catalytic activity"/>
    <property type="evidence" value="ECO:0007669"/>
    <property type="project" value="UniProtKB-ARBA"/>
</dbReference>
<accession>A0A7W8HEY8</accession>
<dbReference type="Proteomes" id="UP000532440">
    <property type="component" value="Unassembled WGS sequence"/>
</dbReference>
<dbReference type="RefSeq" id="WP_246434702.1">
    <property type="nucleotide sequence ID" value="NZ_BAABEW010000010.1"/>
</dbReference>
<name>A0A7W8HEY8_9BURK</name>
<dbReference type="CDD" id="cd02883">
    <property type="entry name" value="NUDIX_Hydrolase"/>
    <property type="match status" value="1"/>
</dbReference>
<protein>
    <submittedName>
        <fullName evidence="2">8-oxo-dGTP pyrophosphatase MutT (NUDIX family)</fullName>
    </submittedName>
</protein>
<dbReference type="Pfam" id="PF00293">
    <property type="entry name" value="NUDIX"/>
    <property type="match status" value="1"/>
</dbReference>
<dbReference type="PROSITE" id="PS51462">
    <property type="entry name" value="NUDIX"/>
    <property type="match status" value="1"/>
</dbReference>
<evidence type="ECO:0000313" key="3">
    <source>
        <dbReference type="Proteomes" id="UP000532440"/>
    </source>
</evidence>
<feature type="domain" description="Nudix hydrolase" evidence="1">
    <location>
        <begin position="42"/>
        <end position="165"/>
    </location>
</feature>
<evidence type="ECO:0000313" key="2">
    <source>
        <dbReference type="EMBL" id="MBB5270872.1"/>
    </source>
</evidence>
<reference evidence="2 3" key="1">
    <citation type="submission" date="2020-08" db="EMBL/GenBank/DDBJ databases">
        <title>Genomic Encyclopedia of Type Strains, Phase IV (KMG-IV): sequencing the most valuable type-strain genomes for metagenomic binning, comparative biology and taxonomic classification.</title>
        <authorList>
            <person name="Goeker M."/>
        </authorList>
    </citation>
    <scope>NUCLEOTIDE SEQUENCE [LARGE SCALE GENOMIC DNA]</scope>
    <source>
        <strain evidence="2 3">DSM 29781</strain>
    </source>
</reference>
<gene>
    <name evidence="2" type="ORF">HNQ70_000876</name>
</gene>
<evidence type="ECO:0000259" key="1">
    <source>
        <dbReference type="PROSITE" id="PS51462"/>
    </source>
</evidence>
<dbReference type="AlphaFoldDB" id="A0A7W8HEY8"/>
<keyword evidence="3" id="KW-1185">Reference proteome</keyword>
<dbReference type="EMBL" id="JACHGB010000002">
    <property type="protein sequence ID" value="MBB5270872.1"/>
    <property type="molecule type" value="Genomic_DNA"/>
</dbReference>
<proteinExistence type="predicted"/>
<sequence>MPPVLNGLAVERWTEAPRTHQGWDTLAAASPVCEPSFDRPPGFKAAAGAVVMEPDGRFWLVSPSNGFAGYVNTFPKGTVDKGASLQATALKEVFEESGLQVRLTAHLADLRRSQSYTRYYLARRVGGHPADMGWESQAVHLVPRERLADFLTNSNDAKLLEAILALGAASACAGRLGP</sequence>
<dbReference type="Gene3D" id="3.90.79.10">
    <property type="entry name" value="Nucleoside Triphosphate Pyrophosphohydrolase"/>
    <property type="match status" value="1"/>
</dbReference>
<dbReference type="InterPro" id="IPR000086">
    <property type="entry name" value="NUDIX_hydrolase_dom"/>
</dbReference>
<dbReference type="InterPro" id="IPR015797">
    <property type="entry name" value="NUDIX_hydrolase-like_dom_sf"/>
</dbReference>
<organism evidence="2 3">
    <name type="scientific">Quisquiliibacterium transsilvanicum</name>
    <dbReference type="NCBI Taxonomy" id="1549638"/>
    <lineage>
        <taxon>Bacteria</taxon>
        <taxon>Pseudomonadati</taxon>
        <taxon>Pseudomonadota</taxon>
        <taxon>Betaproteobacteria</taxon>
        <taxon>Burkholderiales</taxon>
        <taxon>Burkholderiaceae</taxon>
        <taxon>Quisquiliibacterium</taxon>
    </lineage>
</organism>
<dbReference type="SUPFAM" id="SSF55811">
    <property type="entry name" value="Nudix"/>
    <property type="match status" value="1"/>
</dbReference>
<comment type="caution">
    <text evidence="2">The sequence shown here is derived from an EMBL/GenBank/DDBJ whole genome shotgun (WGS) entry which is preliminary data.</text>
</comment>